<evidence type="ECO:0000313" key="2">
    <source>
        <dbReference type="Proteomes" id="UP001217476"/>
    </source>
</evidence>
<accession>A0AAJ5VZB7</accession>
<protein>
    <submittedName>
        <fullName evidence="1">Uncharacterized protein</fullName>
    </submittedName>
</protein>
<reference evidence="1" key="1">
    <citation type="submission" date="2023-03" db="EMBL/GenBank/DDBJ databases">
        <title>Andean soil-derived lignocellulolytic bacterial consortium as a source of novel taxa and putative plastic-active enzymes.</title>
        <authorList>
            <person name="Diaz-Garcia L."/>
            <person name="Chuvochina M."/>
            <person name="Feuerriegel G."/>
            <person name="Bunk B."/>
            <person name="Sproer C."/>
            <person name="Streit W.R."/>
            <person name="Rodriguez L.M."/>
            <person name="Overmann J."/>
            <person name="Jimenez D.J."/>
        </authorList>
    </citation>
    <scope>NUCLEOTIDE SEQUENCE</scope>
    <source>
        <strain evidence="1">MAG 4196</strain>
    </source>
</reference>
<name>A0AAJ5VZB7_9HYPH</name>
<sequence>MVTFFGIFSPEVVKHAEAKEAPRKRAFFGGLTEPDDALPLTRAEQDACYLNGKAWEPDPVEEAALRPFSSVARYYF</sequence>
<gene>
    <name evidence="1" type="ORF">P0Y65_08280</name>
</gene>
<organism evidence="1 2">
    <name type="scientific">Candidatus Devosia phytovorans</name>
    <dbReference type="NCBI Taxonomy" id="3121372"/>
    <lineage>
        <taxon>Bacteria</taxon>
        <taxon>Pseudomonadati</taxon>
        <taxon>Pseudomonadota</taxon>
        <taxon>Alphaproteobacteria</taxon>
        <taxon>Hyphomicrobiales</taxon>
        <taxon>Devosiaceae</taxon>
        <taxon>Devosia</taxon>
    </lineage>
</organism>
<dbReference type="Proteomes" id="UP001217476">
    <property type="component" value="Chromosome"/>
</dbReference>
<dbReference type="EMBL" id="CP119312">
    <property type="protein sequence ID" value="WEK06229.1"/>
    <property type="molecule type" value="Genomic_DNA"/>
</dbReference>
<proteinExistence type="predicted"/>
<evidence type="ECO:0000313" key="1">
    <source>
        <dbReference type="EMBL" id="WEK06229.1"/>
    </source>
</evidence>
<dbReference type="AlphaFoldDB" id="A0AAJ5VZB7"/>